<evidence type="ECO:0000256" key="2">
    <source>
        <dbReference type="ARBA" id="ARBA00000711"/>
    </source>
</evidence>
<dbReference type="InterPro" id="IPR027417">
    <property type="entry name" value="P-loop_NTPase"/>
</dbReference>
<sequence>MTATLVLGGIRSGKSEQAERLAQDQGGPVVYVATATIGDAEMQERVRVHKMRRPPQWWLEEEPLSLGGVLRSKALMNPPPTLLIDCMSLWVSNLLHAGDSVFARERDNFLSALVSYPGLVVIVSNEVGLGTIGMDPLTRRFADELGWLNQSLARRCDKVLLTVAGIAQTLKGEP</sequence>
<accession>A0A095SGX7</accession>
<feature type="binding site" evidence="16">
    <location>
        <begin position="33"/>
        <end position="35"/>
    </location>
    <ligand>
        <name>GTP</name>
        <dbReference type="ChEBI" id="CHEBI:37565"/>
    </ligand>
</feature>
<evidence type="ECO:0000256" key="8">
    <source>
        <dbReference type="ARBA" id="ARBA00022573"/>
    </source>
</evidence>
<evidence type="ECO:0000256" key="13">
    <source>
        <dbReference type="ARBA" id="ARBA00023134"/>
    </source>
</evidence>
<evidence type="ECO:0000256" key="14">
    <source>
        <dbReference type="PIRNR" id="PIRNR006135"/>
    </source>
</evidence>
<evidence type="ECO:0000256" key="6">
    <source>
        <dbReference type="ARBA" id="ARBA00005159"/>
    </source>
</evidence>
<evidence type="ECO:0000313" key="18">
    <source>
        <dbReference type="Proteomes" id="UP000029444"/>
    </source>
</evidence>
<feature type="active site" description="GMP-histidine intermediate" evidence="15">
    <location>
        <position position="49"/>
    </location>
</feature>
<keyword evidence="10 14" id="KW-0547">Nucleotide-binding</keyword>
<protein>
    <recommendedName>
        <fullName evidence="14">Bifunctional adenosylcobalamin biosynthesis protein</fullName>
        <ecNumber evidence="14">2.7.1.156</ecNumber>
        <ecNumber evidence="14">2.7.7.62</ecNumber>
    </recommendedName>
</protein>
<evidence type="ECO:0000313" key="17">
    <source>
        <dbReference type="EMBL" id="KGD63574.1"/>
    </source>
</evidence>
<dbReference type="GO" id="GO:0008820">
    <property type="term" value="F:cobinamide phosphate guanylyltransferase activity"/>
    <property type="evidence" value="ECO:0007669"/>
    <property type="project" value="UniProtKB-UniRule"/>
</dbReference>
<evidence type="ECO:0000256" key="3">
    <source>
        <dbReference type="ARBA" id="ARBA00001522"/>
    </source>
</evidence>
<dbReference type="eggNOG" id="COG2087">
    <property type="taxonomic scope" value="Bacteria"/>
</dbReference>
<dbReference type="GO" id="GO:0005524">
    <property type="term" value="F:ATP binding"/>
    <property type="evidence" value="ECO:0007669"/>
    <property type="project" value="UniProtKB-UniRule"/>
</dbReference>
<evidence type="ECO:0000256" key="4">
    <source>
        <dbReference type="ARBA" id="ARBA00003889"/>
    </source>
</evidence>
<evidence type="ECO:0000256" key="16">
    <source>
        <dbReference type="PIRSR" id="PIRSR006135-2"/>
    </source>
</evidence>
<dbReference type="Proteomes" id="UP000029444">
    <property type="component" value="Unassembled WGS sequence"/>
</dbReference>
<feature type="binding site" evidence="16">
    <location>
        <begin position="8"/>
        <end position="15"/>
    </location>
    <ligand>
        <name>GTP</name>
        <dbReference type="ChEBI" id="CHEBI:37565"/>
    </ligand>
</feature>
<dbReference type="Gene3D" id="3.40.50.300">
    <property type="entry name" value="P-loop containing nucleotide triphosphate hydrolases"/>
    <property type="match status" value="1"/>
</dbReference>
<gene>
    <name evidence="17" type="ORF">Y5S_03210</name>
</gene>
<dbReference type="PANTHER" id="PTHR34848">
    <property type="match status" value="1"/>
</dbReference>
<dbReference type="SUPFAM" id="SSF52540">
    <property type="entry name" value="P-loop containing nucleoside triphosphate hydrolases"/>
    <property type="match status" value="1"/>
</dbReference>
<dbReference type="EMBL" id="ARXV01000016">
    <property type="protein sequence ID" value="KGD63574.1"/>
    <property type="molecule type" value="Genomic_DNA"/>
</dbReference>
<evidence type="ECO:0000256" key="12">
    <source>
        <dbReference type="ARBA" id="ARBA00022840"/>
    </source>
</evidence>
<dbReference type="PIRSF" id="PIRSF006135">
    <property type="entry name" value="CobU"/>
    <property type="match status" value="1"/>
</dbReference>
<keyword evidence="9 14" id="KW-0808">Transferase</keyword>
<comment type="similarity">
    <text evidence="7 14">Belongs to the CobU/CobP family.</text>
</comment>
<comment type="caution">
    <text evidence="17">The sequence shown here is derived from an EMBL/GenBank/DDBJ whole genome shotgun (WGS) entry which is preliminary data.</text>
</comment>
<keyword evidence="13 14" id="KW-0342">GTP-binding</keyword>
<dbReference type="UniPathway" id="UPA00148">
    <property type="reaction ID" value="UER00236"/>
</dbReference>
<comment type="catalytic activity">
    <reaction evidence="2 14">
        <text>adenosylcob(III)inamide phosphate + GTP + H(+) = adenosylcob(III)inamide-GDP + diphosphate</text>
        <dbReference type="Rhea" id="RHEA:22712"/>
        <dbReference type="ChEBI" id="CHEBI:15378"/>
        <dbReference type="ChEBI" id="CHEBI:33019"/>
        <dbReference type="ChEBI" id="CHEBI:37565"/>
        <dbReference type="ChEBI" id="CHEBI:58502"/>
        <dbReference type="ChEBI" id="CHEBI:60487"/>
        <dbReference type="EC" id="2.7.7.62"/>
    </reaction>
</comment>
<dbReference type="GO" id="GO:0009236">
    <property type="term" value="P:cobalamin biosynthetic process"/>
    <property type="evidence" value="ECO:0007669"/>
    <property type="project" value="UniProtKB-UniRule"/>
</dbReference>
<dbReference type="OrthoDB" id="9788370at2"/>
<evidence type="ECO:0000256" key="11">
    <source>
        <dbReference type="ARBA" id="ARBA00022777"/>
    </source>
</evidence>
<comment type="function">
    <text evidence="4 14">Catalyzes ATP-dependent phosphorylation of adenosylcobinamide and addition of GMP to adenosylcobinamide phosphate.</text>
</comment>
<dbReference type="Pfam" id="PF02283">
    <property type="entry name" value="CobU"/>
    <property type="match status" value="1"/>
</dbReference>
<keyword evidence="12 14" id="KW-0067">ATP-binding</keyword>
<feature type="binding site" evidence="16">
    <location>
        <position position="61"/>
    </location>
    <ligand>
        <name>GTP</name>
        <dbReference type="ChEBI" id="CHEBI:37565"/>
    </ligand>
</feature>
<dbReference type="RefSeq" id="WP_035234492.1">
    <property type="nucleotide sequence ID" value="NZ_ARXV01000016.1"/>
</dbReference>
<dbReference type="AlphaFoldDB" id="A0A095SGX7"/>
<dbReference type="EC" id="2.7.7.62" evidence="14"/>
<evidence type="ECO:0000256" key="9">
    <source>
        <dbReference type="ARBA" id="ARBA00022679"/>
    </source>
</evidence>
<reference evidence="17 18" key="1">
    <citation type="submission" date="2012-09" db="EMBL/GenBank/DDBJ databases">
        <title>Genome Sequence of alkane-degrading Bacterium Alcanivorax sp. 19-m-6.</title>
        <authorList>
            <person name="Lai Q."/>
            <person name="Shao Z."/>
        </authorList>
    </citation>
    <scope>NUCLEOTIDE SEQUENCE [LARGE SCALE GENOMIC DNA]</scope>
    <source>
        <strain evidence="17 18">19-m-6</strain>
    </source>
</reference>
<keyword evidence="8 14" id="KW-0169">Cobalamin biosynthesis</keyword>
<dbReference type="STRING" id="1177154.Y5S_03210"/>
<comment type="catalytic activity">
    <reaction evidence="3">
        <text>adenosylcob(III)inamide + GTP = adenosylcob(III)inamide phosphate + GDP + H(+)</text>
        <dbReference type="Rhea" id="RHEA:15765"/>
        <dbReference type="ChEBI" id="CHEBI:2480"/>
        <dbReference type="ChEBI" id="CHEBI:15378"/>
        <dbReference type="ChEBI" id="CHEBI:37565"/>
        <dbReference type="ChEBI" id="CHEBI:58189"/>
        <dbReference type="ChEBI" id="CHEBI:58502"/>
        <dbReference type="EC" id="2.7.1.156"/>
    </reaction>
</comment>
<keyword evidence="11 14" id="KW-0418">Kinase</keyword>
<dbReference type="PATRIC" id="fig|1177154.3.peg.3253"/>
<feature type="binding site" evidence="16">
    <location>
        <begin position="50"/>
        <end position="53"/>
    </location>
    <ligand>
        <name>GTP</name>
        <dbReference type="ChEBI" id="CHEBI:37565"/>
    </ligand>
</feature>
<comment type="catalytic activity">
    <reaction evidence="1 14">
        <text>adenosylcob(III)inamide + ATP = adenosylcob(III)inamide phosphate + ADP + H(+)</text>
        <dbReference type="Rhea" id="RHEA:15769"/>
        <dbReference type="ChEBI" id="CHEBI:2480"/>
        <dbReference type="ChEBI" id="CHEBI:15378"/>
        <dbReference type="ChEBI" id="CHEBI:30616"/>
        <dbReference type="ChEBI" id="CHEBI:58502"/>
        <dbReference type="ChEBI" id="CHEBI:456216"/>
        <dbReference type="EC" id="2.7.1.156"/>
    </reaction>
</comment>
<comment type="pathway">
    <text evidence="6 14">Cofactor biosynthesis; adenosylcobalamin biosynthesis; adenosylcobalamin from cob(II)yrinate a,c-diamide: step 5/7.</text>
</comment>
<evidence type="ECO:0000256" key="1">
    <source>
        <dbReference type="ARBA" id="ARBA00000312"/>
    </source>
</evidence>
<name>A0A095SGX7_9GAMM</name>
<dbReference type="NCBIfam" id="NF004469">
    <property type="entry name" value="PRK05800.1"/>
    <property type="match status" value="1"/>
</dbReference>
<evidence type="ECO:0000256" key="10">
    <source>
        <dbReference type="ARBA" id="ARBA00022741"/>
    </source>
</evidence>
<dbReference type="GO" id="GO:0005525">
    <property type="term" value="F:GTP binding"/>
    <property type="evidence" value="ECO:0007669"/>
    <property type="project" value="UniProtKB-UniRule"/>
</dbReference>
<dbReference type="EC" id="2.7.1.156" evidence="14"/>
<comment type="pathway">
    <text evidence="5 14">Cofactor biosynthesis; adenosylcobalamin biosynthesis; adenosylcobalamin from cob(II)yrinate a,c-diamide: step 6/7.</text>
</comment>
<dbReference type="PANTHER" id="PTHR34848:SF1">
    <property type="entry name" value="BIFUNCTIONAL ADENOSYLCOBALAMIN BIOSYNTHESIS PROTEIN COBU"/>
    <property type="match status" value="1"/>
</dbReference>
<dbReference type="CDD" id="cd00544">
    <property type="entry name" value="CobU"/>
    <property type="match status" value="1"/>
</dbReference>
<evidence type="ECO:0000256" key="7">
    <source>
        <dbReference type="ARBA" id="ARBA00007490"/>
    </source>
</evidence>
<dbReference type="GO" id="GO:0043752">
    <property type="term" value="F:adenosylcobinamide kinase activity"/>
    <property type="evidence" value="ECO:0007669"/>
    <property type="project" value="UniProtKB-EC"/>
</dbReference>
<proteinExistence type="inferred from homology"/>
<keyword evidence="18" id="KW-1185">Reference proteome</keyword>
<evidence type="ECO:0000256" key="5">
    <source>
        <dbReference type="ARBA" id="ARBA00004692"/>
    </source>
</evidence>
<feature type="binding site" evidence="16">
    <location>
        <position position="85"/>
    </location>
    <ligand>
        <name>GTP</name>
        <dbReference type="ChEBI" id="CHEBI:37565"/>
    </ligand>
</feature>
<organism evidence="17 18">
    <name type="scientific">Alcanivorax nanhaiticus</name>
    <dbReference type="NCBI Taxonomy" id="1177154"/>
    <lineage>
        <taxon>Bacteria</taxon>
        <taxon>Pseudomonadati</taxon>
        <taxon>Pseudomonadota</taxon>
        <taxon>Gammaproteobacteria</taxon>
        <taxon>Oceanospirillales</taxon>
        <taxon>Alcanivoracaceae</taxon>
        <taxon>Alcanivorax</taxon>
    </lineage>
</organism>
<evidence type="ECO:0000256" key="15">
    <source>
        <dbReference type="PIRSR" id="PIRSR006135-1"/>
    </source>
</evidence>
<dbReference type="InterPro" id="IPR003203">
    <property type="entry name" value="CobU/CobP"/>
</dbReference>